<dbReference type="Pfam" id="PF00107">
    <property type="entry name" value="ADH_zinc_N"/>
    <property type="match status" value="1"/>
</dbReference>
<dbReference type="AlphaFoldDB" id="A0A3N6N3X4"/>
<dbReference type="PANTHER" id="PTHR44154">
    <property type="entry name" value="QUINONE OXIDOREDUCTASE"/>
    <property type="match status" value="1"/>
</dbReference>
<dbReference type="GO" id="GO:0016616">
    <property type="term" value="F:oxidoreductase activity, acting on the CH-OH group of donors, NAD or NADP as acceptor"/>
    <property type="evidence" value="ECO:0007669"/>
    <property type="project" value="UniProtKB-ARBA"/>
</dbReference>
<evidence type="ECO:0000259" key="2">
    <source>
        <dbReference type="SMART" id="SM00829"/>
    </source>
</evidence>
<dbReference type="InterPro" id="IPR013149">
    <property type="entry name" value="ADH-like_C"/>
</dbReference>
<dbReference type="InterPro" id="IPR011032">
    <property type="entry name" value="GroES-like_sf"/>
</dbReference>
<dbReference type="Gene3D" id="3.90.180.10">
    <property type="entry name" value="Medium-chain alcohol dehydrogenases, catalytic domain"/>
    <property type="match status" value="1"/>
</dbReference>
<dbReference type="InterPro" id="IPR036291">
    <property type="entry name" value="NAD(P)-bd_dom_sf"/>
</dbReference>
<dbReference type="GO" id="GO:0030554">
    <property type="term" value="F:adenyl nucleotide binding"/>
    <property type="evidence" value="ECO:0007669"/>
    <property type="project" value="UniProtKB-ARBA"/>
</dbReference>
<evidence type="ECO:0000313" key="4">
    <source>
        <dbReference type="Proteomes" id="UP000281431"/>
    </source>
</evidence>
<dbReference type="InterPro" id="IPR020843">
    <property type="entry name" value="ER"/>
</dbReference>
<reference evidence="3 4" key="1">
    <citation type="submission" date="2018-10" db="EMBL/GenBank/DDBJ databases">
        <title>Natrarchaeobius chitinivorans gen. nov., sp. nov., and Natrarchaeobius haloalkaliphilus sp. nov., alkaliphilic, chitin-utilizing haloarchaea from hypersaline alkaline lakes.</title>
        <authorList>
            <person name="Sorokin D.Y."/>
            <person name="Elcheninov A.G."/>
            <person name="Kostrikina N.A."/>
            <person name="Bale N.J."/>
            <person name="Sinninghe Damste J.S."/>
            <person name="Khijniak T.V."/>
            <person name="Kublanov I.V."/>
            <person name="Toshchakov S.V."/>
        </authorList>
    </citation>
    <scope>NUCLEOTIDE SEQUENCE [LARGE SCALE GENOMIC DNA]</scope>
    <source>
        <strain evidence="3 4">AArcht7</strain>
    </source>
</reference>
<name>A0A3N6N3X4_NATCH</name>
<evidence type="ECO:0000313" key="3">
    <source>
        <dbReference type="EMBL" id="RQH02397.1"/>
    </source>
</evidence>
<proteinExistence type="predicted"/>
<evidence type="ECO:0000256" key="1">
    <source>
        <dbReference type="ARBA" id="ARBA00022857"/>
    </source>
</evidence>
<gene>
    <name evidence="3" type="ORF">EA472_03585</name>
</gene>
<dbReference type="InterPro" id="IPR051603">
    <property type="entry name" value="Zinc-ADH_QOR/CCCR"/>
</dbReference>
<dbReference type="SUPFAM" id="SSF51735">
    <property type="entry name" value="NAD(P)-binding Rossmann-fold domains"/>
    <property type="match status" value="1"/>
</dbReference>
<dbReference type="GO" id="GO:0043168">
    <property type="term" value="F:anion binding"/>
    <property type="evidence" value="ECO:0007669"/>
    <property type="project" value="UniProtKB-ARBA"/>
</dbReference>
<sequence length="332" mass="35152">MRAVRFHERSGSDALTVEEVDEPSPAPGQILVDVEAAGVNRVDAVFAEGGFSEVYPHSRLQPPRLPHIPGSDFAGTVEAVGDGVRRFDVGDRVFGAGLGAKFPGTYAEKVAAPVSNVAHLPDGVSFESGAAIGHAGVTAWHSLVHHADVEPGDYCLVHGGSGGVGHVAVQLAAALGSRVVATAGSAEAREVIRELGAVDALDYAQSHDDLRESILDATEGGVDVILDYHLDDYFELDIEVSNLNGQVVVVEGGETGIDHQHLRLALWKDLTIQAAGMFNIPDMSAALTRLGRLLEDESLTVEIDRRFDLDEASEAQKAVENESYVGKLVIVP</sequence>
<dbReference type="EMBL" id="REFZ01000002">
    <property type="protein sequence ID" value="RQH02397.1"/>
    <property type="molecule type" value="Genomic_DNA"/>
</dbReference>
<organism evidence="3 4">
    <name type="scientific">Natrarchaeobius chitinivorans</name>
    <dbReference type="NCBI Taxonomy" id="1679083"/>
    <lineage>
        <taxon>Archaea</taxon>
        <taxon>Methanobacteriati</taxon>
        <taxon>Methanobacteriota</taxon>
        <taxon>Stenosarchaea group</taxon>
        <taxon>Halobacteria</taxon>
        <taxon>Halobacteriales</taxon>
        <taxon>Natrialbaceae</taxon>
        <taxon>Natrarchaeobius</taxon>
    </lineage>
</organism>
<dbReference type="CDD" id="cd08253">
    <property type="entry name" value="zeta_crystallin"/>
    <property type="match status" value="1"/>
</dbReference>
<dbReference type="InterPro" id="IPR013154">
    <property type="entry name" value="ADH-like_N"/>
</dbReference>
<feature type="domain" description="Enoyl reductase (ER)" evidence="2">
    <location>
        <begin position="11"/>
        <end position="330"/>
    </location>
</feature>
<dbReference type="PANTHER" id="PTHR44154:SF1">
    <property type="entry name" value="QUINONE OXIDOREDUCTASE"/>
    <property type="match status" value="1"/>
</dbReference>
<comment type="caution">
    <text evidence="3">The sequence shown here is derived from an EMBL/GenBank/DDBJ whole genome shotgun (WGS) entry which is preliminary data.</text>
</comment>
<dbReference type="Gene3D" id="3.40.50.720">
    <property type="entry name" value="NAD(P)-binding Rossmann-like Domain"/>
    <property type="match status" value="1"/>
</dbReference>
<dbReference type="GO" id="GO:0044281">
    <property type="term" value="P:small molecule metabolic process"/>
    <property type="evidence" value="ECO:0007669"/>
    <property type="project" value="UniProtKB-ARBA"/>
</dbReference>
<protein>
    <submittedName>
        <fullName evidence="3">NADPH:quinone reductase</fullName>
    </submittedName>
</protein>
<dbReference type="OrthoDB" id="146629at2157"/>
<keyword evidence="1" id="KW-0521">NADP</keyword>
<accession>A0A3N6N3X4</accession>
<dbReference type="Proteomes" id="UP000281431">
    <property type="component" value="Unassembled WGS sequence"/>
</dbReference>
<dbReference type="SUPFAM" id="SSF50129">
    <property type="entry name" value="GroES-like"/>
    <property type="match status" value="1"/>
</dbReference>
<dbReference type="SMART" id="SM00829">
    <property type="entry name" value="PKS_ER"/>
    <property type="match status" value="1"/>
</dbReference>
<dbReference type="Pfam" id="PF08240">
    <property type="entry name" value="ADH_N"/>
    <property type="match status" value="1"/>
</dbReference>
<keyword evidence="4" id="KW-1185">Reference proteome</keyword>